<geneLocation type="mitochondrion" evidence="3"/>
<keyword evidence="2" id="KW-0472">Membrane</keyword>
<name>A0A1Y0B3D6_9LAMI</name>
<evidence type="ECO:0000313" key="3">
    <source>
        <dbReference type="EMBL" id="ART31908.1"/>
    </source>
</evidence>
<keyword evidence="2" id="KW-0812">Transmembrane</keyword>
<gene>
    <name evidence="3" type="ORF">AEK19_MT1729</name>
</gene>
<feature type="compositionally biased region" description="Basic and acidic residues" evidence="1">
    <location>
        <begin position="13"/>
        <end position="28"/>
    </location>
</feature>
<feature type="transmembrane region" description="Helical" evidence="2">
    <location>
        <begin position="55"/>
        <end position="71"/>
    </location>
</feature>
<protein>
    <submittedName>
        <fullName evidence="3">Uncharacterized protein</fullName>
    </submittedName>
</protein>
<keyword evidence="3" id="KW-0496">Mitochondrion</keyword>
<evidence type="ECO:0000256" key="1">
    <source>
        <dbReference type="SAM" id="MobiDB-lite"/>
    </source>
</evidence>
<keyword evidence="2" id="KW-1133">Transmembrane helix</keyword>
<dbReference type="AlphaFoldDB" id="A0A1Y0B3D6"/>
<sequence length="72" mass="8116">MIDSTAPGSSFFPERRHVGTRQSERSNDTIDEKEIAKYIQTLSIFSLYYVMSRRIVAAMLLLMSGVVDMVVG</sequence>
<reference evidence="3" key="1">
    <citation type="submission" date="2017-03" db="EMBL/GenBank/DDBJ databases">
        <title>The mitochondrial genome of the carnivorous plant Utricularia reniformis (Lentibulariaceae): structure, comparative analysis and evolutionary landmarks.</title>
        <authorList>
            <person name="Silva S.R."/>
            <person name="Alvarenga D.O."/>
            <person name="Michael T.P."/>
            <person name="Miranda V.F.O."/>
            <person name="Varani A.M."/>
        </authorList>
    </citation>
    <scope>NUCLEOTIDE SEQUENCE</scope>
</reference>
<accession>A0A1Y0B3D6</accession>
<organism evidence="3">
    <name type="scientific">Utricularia reniformis</name>
    <dbReference type="NCBI Taxonomy" id="192314"/>
    <lineage>
        <taxon>Eukaryota</taxon>
        <taxon>Viridiplantae</taxon>
        <taxon>Streptophyta</taxon>
        <taxon>Embryophyta</taxon>
        <taxon>Tracheophyta</taxon>
        <taxon>Spermatophyta</taxon>
        <taxon>Magnoliopsida</taxon>
        <taxon>eudicotyledons</taxon>
        <taxon>Gunneridae</taxon>
        <taxon>Pentapetalae</taxon>
        <taxon>asterids</taxon>
        <taxon>lamiids</taxon>
        <taxon>Lamiales</taxon>
        <taxon>Lentibulariaceae</taxon>
        <taxon>Utricularia</taxon>
    </lineage>
</organism>
<feature type="region of interest" description="Disordered" evidence="1">
    <location>
        <begin position="1"/>
        <end position="28"/>
    </location>
</feature>
<evidence type="ECO:0000256" key="2">
    <source>
        <dbReference type="SAM" id="Phobius"/>
    </source>
</evidence>
<proteinExistence type="predicted"/>
<dbReference type="EMBL" id="KY774314">
    <property type="protein sequence ID" value="ART31908.1"/>
    <property type="molecule type" value="Genomic_DNA"/>
</dbReference>